<dbReference type="PANTHER" id="PTHR20883:SF51">
    <property type="entry name" value="PHYTANOYL-COA HYDROXYLASE"/>
    <property type="match status" value="1"/>
</dbReference>
<dbReference type="GO" id="GO:0005506">
    <property type="term" value="F:iron ion binding"/>
    <property type="evidence" value="ECO:0007669"/>
    <property type="project" value="UniProtKB-ARBA"/>
</dbReference>
<evidence type="ECO:0000313" key="2">
    <source>
        <dbReference type="Proteomes" id="UP000754644"/>
    </source>
</evidence>
<protein>
    <submittedName>
        <fullName evidence="1">Phytanoyl-CoA dioxygenase family protein</fullName>
    </submittedName>
</protein>
<sequence>MSSLSPTVMNGLTPQELAIFHRDGYLVRRGLTDAATCDAIVEMAQTHLEVNLAPIEYEADLQYPGAPKSKEAPGGDTCRRLLHAYSRGDVVRDWAVSEGIKQTLQALLDSPDNVLSQCHHNCIMTKQPGYSSATLWHQDNRYWAFDERNLISVWLAVGDETTENGCLRVIPGTHTLDFEPGRFDAALFLRPDLGDNKALIARAKPVPLEKGDVLFFHSKLFHAAGRNRSPETKFSLVFTYHAASNHPIEGTRSAQFPGIPL</sequence>
<name>A0A972W0X6_9GAMM</name>
<dbReference type="AlphaFoldDB" id="A0A972W0X6"/>
<reference evidence="1" key="1">
    <citation type="submission" date="2020-05" db="EMBL/GenBank/DDBJ databases">
        <title>Sulfur intermediates as new biogeochemical hubs in an aquatic model microbial ecosystem.</title>
        <authorList>
            <person name="Vigneron A."/>
        </authorList>
    </citation>
    <scope>NUCLEOTIDE SEQUENCE</scope>
    <source>
        <strain evidence="1">Bin.250</strain>
    </source>
</reference>
<evidence type="ECO:0000313" key="1">
    <source>
        <dbReference type="EMBL" id="NQV66567.1"/>
    </source>
</evidence>
<comment type="caution">
    <text evidence="1">The sequence shown here is derived from an EMBL/GenBank/DDBJ whole genome shotgun (WGS) entry which is preliminary data.</text>
</comment>
<dbReference type="InterPro" id="IPR008775">
    <property type="entry name" value="Phytyl_CoA_dOase-like"/>
</dbReference>
<organism evidence="1 2">
    <name type="scientific">SAR86 cluster bacterium</name>
    <dbReference type="NCBI Taxonomy" id="2030880"/>
    <lineage>
        <taxon>Bacteria</taxon>
        <taxon>Pseudomonadati</taxon>
        <taxon>Pseudomonadota</taxon>
        <taxon>Gammaproteobacteria</taxon>
        <taxon>SAR86 cluster</taxon>
    </lineage>
</organism>
<keyword evidence="1" id="KW-0223">Dioxygenase</keyword>
<dbReference type="Gene3D" id="2.60.120.620">
    <property type="entry name" value="q2cbj1_9rhob like domain"/>
    <property type="match status" value="1"/>
</dbReference>
<dbReference type="PANTHER" id="PTHR20883">
    <property type="entry name" value="PHYTANOYL-COA DIOXYGENASE DOMAIN CONTAINING 1"/>
    <property type="match status" value="1"/>
</dbReference>
<proteinExistence type="predicted"/>
<dbReference type="Pfam" id="PF05721">
    <property type="entry name" value="PhyH"/>
    <property type="match status" value="1"/>
</dbReference>
<gene>
    <name evidence="1" type="ORF">HQ497_14500</name>
</gene>
<keyword evidence="1" id="KW-0560">Oxidoreductase</keyword>
<dbReference type="EMBL" id="JABMOJ010000538">
    <property type="protein sequence ID" value="NQV66567.1"/>
    <property type="molecule type" value="Genomic_DNA"/>
</dbReference>
<dbReference type="SUPFAM" id="SSF51197">
    <property type="entry name" value="Clavaminate synthase-like"/>
    <property type="match status" value="1"/>
</dbReference>
<dbReference type="Proteomes" id="UP000754644">
    <property type="component" value="Unassembled WGS sequence"/>
</dbReference>
<accession>A0A972W0X6</accession>
<dbReference type="GO" id="GO:0016706">
    <property type="term" value="F:2-oxoglutarate-dependent dioxygenase activity"/>
    <property type="evidence" value="ECO:0007669"/>
    <property type="project" value="UniProtKB-ARBA"/>
</dbReference>